<dbReference type="SMART" id="SM00530">
    <property type="entry name" value="HTH_XRE"/>
    <property type="match status" value="1"/>
</dbReference>
<dbReference type="GO" id="GO:0003677">
    <property type="term" value="F:DNA binding"/>
    <property type="evidence" value="ECO:0007669"/>
    <property type="project" value="InterPro"/>
</dbReference>
<evidence type="ECO:0000313" key="2">
    <source>
        <dbReference type="EMBL" id="SDQ14271.1"/>
    </source>
</evidence>
<accession>A0A1H0YH43</accession>
<dbReference type="PROSITE" id="PS50943">
    <property type="entry name" value="HTH_CROC1"/>
    <property type="match status" value="1"/>
</dbReference>
<organism evidence="2 3">
    <name type="scientific">Actinopolyspora saharensis</name>
    <dbReference type="NCBI Taxonomy" id="995062"/>
    <lineage>
        <taxon>Bacteria</taxon>
        <taxon>Bacillati</taxon>
        <taxon>Actinomycetota</taxon>
        <taxon>Actinomycetes</taxon>
        <taxon>Actinopolysporales</taxon>
        <taxon>Actinopolysporaceae</taxon>
        <taxon>Actinopolyspora</taxon>
    </lineage>
</organism>
<proteinExistence type="predicted"/>
<dbReference type="STRING" id="995062.SAMN04489718_0442"/>
<dbReference type="Proteomes" id="UP000199301">
    <property type="component" value="Unassembled WGS sequence"/>
</dbReference>
<feature type="domain" description="HTH cro/C1-type" evidence="1">
    <location>
        <begin position="18"/>
        <end position="73"/>
    </location>
</feature>
<dbReference type="Gene3D" id="1.10.260.40">
    <property type="entry name" value="lambda repressor-like DNA-binding domains"/>
    <property type="match status" value="1"/>
</dbReference>
<dbReference type="CDD" id="cd00093">
    <property type="entry name" value="HTH_XRE"/>
    <property type="match status" value="1"/>
</dbReference>
<dbReference type="InterPro" id="IPR001387">
    <property type="entry name" value="Cro/C1-type_HTH"/>
</dbReference>
<keyword evidence="3" id="KW-1185">Reference proteome</keyword>
<name>A0A1H0YH43_9ACTN</name>
<sequence>MTNRSAGALTSDDLGARVRMIRRRRGLGLEVVAGLAGISKSYLSRLESGHRQFDRRGLIEDLASALGCSIADITGAPMASSHDDHEQTHDALAEIRAVLHTYDADDLPDVAPRPLSKLVHTVDDANADCAQAQYHRAAREAATLVAESQAQLWTSSAADRRMAVRAAVLACFVAGVVASRGGNIDLAAAAARRGHDLAQRGGDPGLAGFARWYWSLELTSTAARTRATTVLTEGITELSPKVRWSNTDTLTAEMTGLLHLQLARTAARQGDGEQAHLHLDEADRIAAHTGEQDGMRQHFGPSNAAAWRLTTGIELGEGPRVYDEVMRAGLDVTALGSRERASSIHFDLARALTQHDRTRDVEAVRHLDAADRIAPQRLRPDPLARELIAQLTRRAARASWELTSLARRFGLR</sequence>
<dbReference type="OrthoDB" id="4516646at2"/>
<dbReference type="InterPro" id="IPR010982">
    <property type="entry name" value="Lambda_DNA-bd_dom_sf"/>
</dbReference>
<protein>
    <submittedName>
        <fullName evidence="2">Transcriptional regulator, contains XRE-family HTH domain</fullName>
    </submittedName>
</protein>
<evidence type="ECO:0000313" key="3">
    <source>
        <dbReference type="Proteomes" id="UP000199301"/>
    </source>
</evidence>
<dbReference type="RefSeq" id="WP_092520694.1">
    <property type="nucleotide sequence ID" value="NZ_FNKO01000001.1"/>
</dbReference>
<dbReference type="Pfam" id="PF13560">
    <property type="entry name" value="HTH_31"/>
    <property type="match status" value="1"/>
</dbReference>
<gene>
    <name evidence="2" type="ORF">SAMN04489718_0442</name>
</gene>
<evidence type="ECO:0000259" key="1">
    <source>
        <dbReference type="PROSITE" id="PS50943"/>
    </source>
</evidence>
<dbReference type="AlphaFoldDB" id="A0A1H0YH43"/>
<dbReference type="EMBL" id="FNKO01000001">
    <property type="protein sequence ID" value="SDQ14271.1"/>
    <property type="molecule type" value="Genomic_DNA"/>
</dbReference>
<reference evidence="3" key="1">
    <citation type="submission" date="2016-10" db="EMBL/GenBank/DDBJ databases">
        <authorList>
            <person name="Varghese N."/>
            <person name="Submissions S."/>
        </authorList>
    </citation>
    <scope>NUCLEOTIDE SEQUENCE [LARGE SCALE GENOMIC DNA]</scope>
    <source>
        <strain evidence="3">DSM 45459</strain>
    </source>
</reference>
<dbReference type="SUPFAM" id="SSF47413">
    <property type="entry name" value="lambda repressor-like DNA-binding domains"/>
    <property type="match status" value="1"/>
</dbReference>